<comment type="caution">
    <text evidence="2">The sequence shown here is derived from an EMBL/GenBank/DDBJ whole genome shotgun (WGS) entry which is preliminary data.</text>
</comment>
<organism evidence="2 3">
    <name type="scientific">Senna tora</name>
    <dbReference type="NCBI Taxonomy" id="362788"/>
    <lineage>
        <taxon>Eukaryota</taxon>
        <taxon>Viridiplantae</taxon>
        <taxon>Streptophyta</taxon>
        <taxon>Embryophyta</taxon>
        <taxon>Tracheophyta</taxon>
        <taxon>Spermatophyta</taxon>
        <taxon>Magnoliopsida</taxon>
        <taxon>eudicotyledons</taxon>
        <taxon>Gunneridae</taxon>
        <taxon>Pentapetalae</taxon>
        <taxon>rosids</taxon>
        <taxon>fabids</taxon>
        <taxon>Fabales</taxon>
        <taxon>Fabaceae</taxon>
        <taxon>Caesalpinioideae</taxon>
        <taxon>Cassia clade</taxon>
        <taxon>Senna</taxon>
    </lineage>
</organism>
<feature type="region of interest" description="Disordered" evidence="1">
    <location>
        <begin position="1"/>
        <end position="46"/>
    </location>
</feature>
<accession>A0A835CIF9</accession>
<dbReference type="AlphaFoldDB" id="A0A835CIF9"/>
<dbReference type="Proteomes" id="UP000634136">
    <property type="component" value="Unassembled WGS sequence"/>
</dbReference>
<feature type="compositionally biased region" description="Basic residues" evidence="1">
    <location>
        <begin position="74"/>
        <end position="87"/>
    </location>
</feature>
<sequence length="123" mass="13939">MGNGQWGRKKPKKKKKVKAKTLSPSQQLNAGGNRRRNSSASEERKQKAKLFIQVTLFPPPQLRSAATAREGSHRAIHRNNRRCTRRKVPKLPSLLRVLPPPLGLTEEGLVATCHPYFSIIRHF</sequence>
<feature type="compositionally biased region" description="Basic residues" evidence="1">
    <location>
        <begin position="7"/>
        <end position="19"/>
    </location>
</feature>
<proteinExistence type="predicted"/>
<keyword evidence="3" id="KW-1185">Reference proteome</keyword>
<reference evidence="2" key="1">
    <citation type="submission" date="2020-09" db="EMBL/GenBank/DDBJ databases">
        <title>Genome-Enabled Discovery of Anthraquinone Biosynthesis in Senna tora.</title>
        <authorList>
            <person name="Kang S.-H."/>
            <person name="Pandey R.P."/>
            <person name="Lee C.-M."/>
            <person name="Sim J.-S."/>
            <person name="Jeong J.-T."/>
            <person name="Choi B.-S."/>
            <person name="Jung M."/>
            <person name="Ginzburg D."/>
            <person name="Zhao K."/>
            <person name="Won S.Y."/>
            <person name="Oh T.-J."/>
            <person name="Yu Y."/>
            <person name="Kim N.-H."/>
            <person name="Lee O.R."/>
            <person name="Lee T.-H."/>
            <person name="Bashyal P."/>
            <person name="Kim T.-S."/>
            <person name="Lee W.-H."/>
            <person name="Kawkins C."/>
            <person name="Kim C.-K."/>
            <person name="Kim J.S."/>
            <person name="Ahn B.O."/>
            <person name="Rhee S.Y."/>
            <person name="Sohng J.K."/>
        </authorList>
    </citation>
    <scope>NUCLEOTIDE SEQUENCE</scope>
    <source>
        <tissue evidence="2">Leaf</tissue>
    </source>
</reference>
<protein>
    <submittedName>
        <fullName evidence="2">Uncharacterized protein</fullName>
    </submittedName>
</protein>
<feature type="region of interest" description="Disordered" evidence="1">
    <location>
        <begin position="65"/>
        <end position="87"/>
    </location>
</feature>
<evidence type="ECO:0000256" key="1">
    <source>
        <dbReference type="SAM" id="MobiDB-lite"/>
    </source>
</evidence>
<gene>
    <name evidence="2" type="ORF">G2W53_002630</name>
</gene>
<dbReference type="EMBL" id="JAAIUW010000002">
    <property type="protein sequence ID" value="KAF7840332.1"/>
    <property type="molecule type" value="Genomic_DNA"/>
</dbReference>
<evidence type="ECO:0000313" key="2">
    <source>
        <dbReference type="EMBL" id="KAF7840332.1"/>
    </source>
</evidence>
<evidence type="ECO:0000313" key="3">
    <source>
        <dbReference type="Proteomes" id="UP000634136"/>
    </source>
</evidence>
<name>A0A835CIF9_9FABA</name>